<accession>A0ACA9NZP1</accession>
<reference evidence="1" key="1">
    <citation type="submission" date="2021-06" db="EMBL/GenBank/DDBJ databases">
        <authorList>
            <person name="Kallberg Y."/>
            <person name="Tangrot J."/>
            <person name="Rosling A."/>
        </authorList>
    </citation>
    <scope>NUCLEOTIDE SEQUENCE</scope>
    <source>
        <strain evidence="1">28 12/20/2015</strain>
    </source>
</reference>
<dbReference type="EMBL" id="CAJVPW010019221">
    <property type="protein sequence ID" value="CAG8685684.1"/>
    <property type="molecule type" value="Genomic_DNA"/>
</dbReference>
<organism evidence="1 2">
    <name type="scientific">Cetraspora pellucida</name>
    <dbReference type="NCBI Taxonomy" id="1433469"/>
    <lineage>
        <taxon>Eukaryota</taxon>
        <taxon>Fungi</taxon>
        <taxon>Fungi incertae sedis</taxon>
        <taxon>Mucoromycota</taxon>
        <taxon>Glomeromycotina</taxon>
        <taxon>Glomeromycetes</taxon>
        <taxon>Diversisporales</taxon>
        <taxon>Gigasporaceae</taxon>
        <taxon>Cetraspora</taxon>
    </lineage>
</organism>
<dbReference type="Proteomes" id="UP000789366">
    <property type="component" value="Unassembled WGS sequence"/>
</dbReference>
<comment type="caution">
    <text evidence="1">The sequence shown here is derived from an EMBL/GenBank/DDBJ whole genome shotgun (WGS) entry which is preliminary data.</text>
</comment>
<name>A0ACA9NZP1_9GLOM</name>
<keyword evidence="2" id="KW-1185">Reference proteome</keyword>
<evidence type="ECO:0000313" key="2">
    <source>
        <dbReference type="Proteomes" id="UP000789366"/>
    </source>
</evidence>
<evidence type="ECO:0000313" key="1">
    <source>
        <dbReference type="EMBL" id="CAG8685684.1"/>
    </source>
</evidence>
<proteinExistence type="predicted"/>
<protein>
    <submittedName>
        <fullName evidence="1">8782_t:CDS:1</fullName>
    </submittedName>
</protein>
<sequence>RRDKTMVLQLDYEINDDFKLLWNLLFYISKKEEFKNKSAGFKKHNDILDKEDNGDENNNNNIDKLENIEYFDIITKIVENMEKNNIVFDTELILNFINNIDTILRTLKAKINLKRRT</sequence>
<gene>
    <name evidence="1" type="ORF">SPELUC_LOCUS10408</name>
</gene>
<feature type="non-terminal residue" evidence="1">
    <location>
        <position position="1"/>
    </location>
</feature>